<evidence type="ECO:0000313" key="2">
    <source>
        <dbReference type="EMBL" id="VAV93552.1"/>
    </source>
</evidence>
<dbReference type="EMBL" id="UOEK01000045">
    <property type="protein sequence ID" value="VAV93552.1"/>
    <property type="molecule type" value="Genomic_DNA"/>
</dbReference>
<evidence type="ECO:0000256" key="1">
    <source>
        <dbReference type="SAM" id="Phobius"/>
    </source>
</evidence>
<evidence type="ECO:0008006" key="3">
    <source>
        <dbReference type="Google" id="ProtNLM"/>
    </source>
</evidence>
<keyword evidence="1" id="KW-1133">Transmembrane helix</keyword>
<dbReference type="Pfam" id="PF11303">
    <property type="entry name" value="DUF3105"/>
    <property type="match status" value="1"/>
</dbReference>
<keyword evidence="1" id="KW-0472">Membrane</keyword>
<dbReference type="AlphaFoldDB" id="A0A3B0RPG0"/>
<accession>A0A3B0RPG0</accession>
<keyword evidence="1" id="KW-0812">Transmembrane</keyword>
<organism evidence="2">
    <name type="scientific">hydrothermal vent metagenome</name>
    <dbReference type="NCBI Taxonomy" id="652676"/>
    <lineage>
        <taxon>unclassified sequences</taxon>
        <taxon>metagenomes</taxon>
        <taxon>ecological metagenomes</taxon>
    </lineage>
</organism>
<sequence>MSNKPKPKSPGKRVAVDEVVSGDSRLKKLIVPLLGIILVGGIIAIVLLSPPELKGVPDGTQTLAVGDPVHVEGPVAPSNEVPAGGPHAGIWQNCGFYDSQVGTENILHSMEHGSVWVSYDPNLSSDEIQTLRGFASPNEKVLVTPVPGQSSPIIATAWGEQLELDDVSDPRLNQFVNEFTRGLTAPEPGGTCRGGVGTPQF</sequence>
<reference evidence="2" key="1">
    <citation type="submission" date="2018-06" db="EMBL/GenBank/DDBJ databases">
        <authorList>
            <person name="Zhirakovskaya E."/>
        </authorList>
    </citation>
    <scope>NUCLEOTIDE SEQUENCE</scope>
</reference>
<protein>
    <recommendedName>
        <fullName evidence="3">DUF3105 domain-containing protein</fullName>
    </recommendedName>
</protein>
<gene>
    <name evidence="2" type="ORF">MNBD_ACTINO02-1069</name>
</gene>
<dbReference type="InterPro" id="IPR021454">
    <property type="entry name" value="DUF3105"/>
</dbReference>
<feature type="transmembrane region" description="Helical" evidence="1">
    <location>
        <begin position="29"/>
        <end position="48"/>
    </location>
</feature>
<proteinExistence type="predicted"/>
<name>A0A3B0RPG0_9ZZZZ</name>